<feature type="compositionally biased region" description="Acidic residues" evidence="10">
    <location>
        <begin position="92"/>
        <end position="125"/>
    </location>
</feature>
<dbReference type="InterPro" id="IPR000953">
    <property type="entry name" value="Chromo/chromo_shadow_dom"/>
</dbReference>
<dbReference type="GO" id="GO:0003677">
    <property type="term" value="F:DNA binding"/>
    <property type="evidence" value="ECO:0007669"/>
    <property type="project" value="TreeGrafter"/>
</dbReference>
<feature type="compositionally biased region" description="Basic residues" evidence="10">
    <location>
        <begin position="734"/>
        <end position="745"/>
    </location>
</feature>
<dbReference type="Gene3D" id="3.30.40.10">
    <property type="entry name" value="Zinc/RING finger domain, C3HC4 (zinc finger)"/>
    <property type="match status" value="3"/>
</dbReference>
<dbReference type="InterPro" id="IPR011011">
    <property type="entry name" value="Znf_FYVE_PHD"/>
</dbReference>
<evidence type="ECO:0000256" key="5">
    <source>
        <dbReference type="ARBA" id="ARBA00022801"/>
    </source>
</evidence>
<proteinExistence type="predicted"/>
<sequence length="959" mass="109448">MPSDVDENNYDGDQADEPQFCVSCDFEVTNTHHGLQCDNCKKWQHRTCNNAGLGNKSGISNHLYKQLKNGQVEFTWHCIRCPNPGRQASSGGEEEEEGQEQEEAEDNEDEAASANEEEVEADDEWGDKRSSKKKSKKRKVSSRESGRKKRRKTEDSASEEEDEDTNETASTPRGRGGGRGSKARAKPAEKPATPVQDNSGGDTMPTVAEVCESFGLNDVSLDYGGSDFQNLTTYKLFQQHVRPLLAKENPRVPVSKLMMLVAAKWREFSAAKEGEDEEEEEEEEEEEGGEAEADDQDDYEEEEEEDEEEEATPKSSRGRPRARKSRGGADEDDDDDDSSDGTSKKKRGRKSTGGKGKKGGKVPTLKIKLGKRKKASSDDDSSADSDAEFEQMLAAAEDINETEDAEDRKSKSKSKGGSKKTKKPKKKVKEKEEGEENNDFCEVCQQGGEIILCDTCPKAYHMVCLEPEMKEAPDGKWSCPSCEKEEEEEEEEEVVEEKNLAYCKTCKESGDLLLCDTCPNSYHMYCLSPPLFEVPEGEWTCQRCSCDPLPGRVHKILFWRFVEAPKRPENWKELVGEEKSKRYKDKQLREFLVKWHDMSYWHVSWISEMQIDVNHPQMLRSFFKKFDPDEPPIPGVEDDEEAGAHSHRNYTVDPNSLEERYYKYGIKAAWLKIHRVLNHRKLRDGTLQYLVKWRDLPYDGVTWEDADEDIAGLDQAIEFYQDLRALNNADGHTGNRKPKKKKGKSRAKELGEEDEPASPRRYTPPPEKPTTNLTRKWEKQPSYLECTGMNLHDYQLEGCNWLRYSWNSGTDTILADEMGLGKTIQTIIFLYSLYKEGHSRGPFLVSVPLSTIINWEREFETWAPDFYVVTYVGDRDSRIKIRENELSFEEGAVRGGQKASRIRTTNVKFNVLLTSYEMVSMDQACLSSLEWACLVVDEAHRLKSNQSKFYWYFIMYGIS</sequence>
<evidence type="ECO:0000259" key="11">
    <source>
        <dbReference type="PROSITE" id="PS50013"/>
    </source>
</evidence>
<dbReference type="SUPFAM" id="SSF54160">
    <property type="entry name" value="Chromo domain-like"/>
    <property type="match status" value="2"/>
</dbReference>
<evidence type="ECO:0000313" key="15">
    <source>
        <dbReference type="Proteomes" id="UP001497623"/>
    </source>
</evidence>
<dbReference type="SMART" id="SM00298">
    <property type="entry name" value="CHROMO"/>
    <property type="match status" value="2"/>
</dbReference>
<dbReference type="InterPro" id="IPR016197">
    <property type="entry name" value="Chromo-like_dom_sf"/>
</dbReference>
<dbReference type="GO" id="GO:0000785">
    <property type="term" value="C:chromatin"/>
    <property type="evidence" value="ECO:0007669"/>
    <property type="project" value="TreeGrafter"/>
</dbReference>
<feature type="non-terminal residue" evidence="14">
    <location>
        <position position="959"/>
    </location>
</feature>
<comment type="caution">
    <text evidence="14">The sequence shown here is derived from an EMBL/GenBank/DDBJ whole genome shotgun (WGS) entry which is preliminary data.</text>
</comment>
<evidence type="ECO:0000256" key="3">
    <source>
        <dbReference type="ARBA" id="ARBA00022741"/>
    </source>
</evidence>
<dbReference type="SUPFAM" id="SSF52540">
    <property type="entry name" value="P-loop containing nucleoside triphosphate hydrolases"/>
    <property type="match status" value="1"/>
</dbReference>
<dbReference type="PROSITE" id="PS50013">
    <property type="entry name" value="CHROMO_2"/>
    <property type="match status" value="2"/>
</dbReference>
<feature type="compositionally biased region" description="Basic residues" evidence="10">
    <location>
        <begin position="410"/>
        <end position="428"/>
    </location>
</feature>
<dbReference type="GO" id="GO:0042393">
    <property type="term" value="F:histone binding"/>
    <property type="evidence" value="ECO:0007669"/>
    <property type="project" value="TreeGrafter"/>
</dbReference>
<dbReference type="CDD" id="cd18662">
    <property type="entry name" value="CD2_tandem_CHD3-4_like"/>
    <property type="match status" value="1"/>
</dbReference>
<dbReference type="Proteomes" id="UP001497623">
    <property type="component" value="Unassembled WGS sequence"/>
</dbReference>
<dbReference type="InterPro" id="IPR027417">
    <property type="entry name" value="P-loop_NTPase"/>
</dbReference>
<keyword evidence="7" id="KW-0067">ATP-binding</keyword>
<feature type="compositionally biased region" description="Acidic residues" evidence="10">
    <location>
        <begin position="274"/>
        <end position="310"/>
    </location>
</feature>
<feature type="domain" description="PHD-type" evidence="12">
    <location>
        <begin position="438"/>
        <end position="485"/>
    </location>
</feature>
<dbReference type="SMART" id="SM00487">
    <property type="entry name" value="DEXDc"/>
    <property type="match status" value="1"/>
</dbReference>
<dbReference type="InterPro" id="IPR019787">
    <property type="entry name" value="Znf_PHD-finger"/>
</dbReference>
<dbReference type="CDD" id="cd15489">
    <property type="entry name" value="PHD_SF"/>
    <property type="match status" value="1"/>
</dbReference>
<dbReference type="PROSITE" id="PS50016">
    <property type="entry name" value="ZF_PHD_2"/>
    <property type="match status" value="2"/>
</dbReference>
<feature type="compositionally biased region" description="Basic residues" evidence="10">
    <location>
        <begin position="130"/>
        <end position="151"/>
    </location>
</feature>
<feature type="region of interest" description="Disordered" evidence="10">
    <location>
        <begin position="728"/>
        <end position="775"/>
    </location>
</feature>
<dbReference type="GO" id="GO:0008270">
    <property type="term" value="F:zinc ion binding"/>
    <property type="evidence" value="ECO:0007669"/>
    <property type="project" value="UniProtKB-KW"/>
</dbReference>
<evidence type="ECO:0000256" key="10">
    <source>
        <dbReference type="SAM" id="MobiDB-lite"/>
    </source>
</evidence>
<keyword evidence="4 9" id="KW-0863">Zinc-finger</keyword>
<dbReference type="InterPro" id="IPR023780">
    <property type="entry name" value="Chromo_domain"/>
</dbReference>
<dbReference type="GO" id="GO:0140658">
    <property type="term" value="F:ATP-dependent chromatin remodeler activity"/>
    <property type="evidence" value="ECO:0007669"/>
    <property type="project" value="TreeGrafter"/>
</dbReference>
<dbReference type="CDD" id="cd15532">
    <property type="entry name" value="PHD2_CHD_II"/>
    <property type="match status" value="1"/>
</dbReference>
<gene>
    <name evidence="14" type="ORF">MNOR_LOCUS11434</name>
</gene>
<comment type="subcellular location">
    <subcellularLocation>
        <location evidence="1">Nucleus</location>
    </subcellularLocation>
</comment>
<dbReference type="GO" id="GO:0003682">
    <property type="term" value="F:chromatin binding"/>
    <property type="evidence" value="ECO:0007669"/>
    <property type="project" value="TreeGrafter"/>
</dbReference>
<evidence type="ECO:0000256" key="9">
    <source>
        <dbReference type="PROSITE-ProRule" id="PRU00146"/>
    </source>
</evidence>
<evidence type="ECO:0000259" key="12">
    <source>
        <dbReference type="PROSITE" id="PS50016"/>
    </source>
</evidence>
<dbReference type="InterPro" id="IPR000330">
    <property type="entry name" value="SNF2_N"/>
</dbReference>
<evidence type="ECO:0000313" key="14">
    <source>
        <dbReference type="EMBL" id="CAL4080961.1"/>
    </source>
</evidence>
<dbReference type="InterPro" id="IPR002464">
    <property type="entry name" value="DNA/RNA_helicase_DEAH_CS"/>
</dbReference>
<feature type="domain" description="Chromo" evidence="11">
    <location>
        <begin position="671"/>
        <end position="731"/>
    </location>
</feature>
<dbReference type="Gene3D" id="3.40.50.10810">
    <property type="entry name" value="Tandem AAA-ATPase domain"/>
    <property type="match status" value="1"/>
</dbReference>
<dbReference type="SMART" id="SM00249">
    <property type="entry name" value="PHD"/>
    <property type="match status" value="3"/>
</dbReference>
<dbReference type="GO" id="GO:0005524">
    <property type="term" value="F:ATP binding"/>
    <property type="evidence" value="ECO:0007669"/>
    <property type="project" value="UniProtKB-KW"/>
</dbReference>
<feature type="domain" description="Helicase ATP-binding" evidence="13">
    <location>
        <begin position="803"/>
        <end position="959"/>
    </location>
</feature>
<dbReference type="CDD" id="cd15531">
    <property type="entry name" value="PHD1_CHD_II"/>
    <property type="match status" value="1"/>
</dbReference>
<evidence type="ECO:0000256" key="4">
    <source>
        <dbReference type="ARBA" id="ARBA00022771"/>
    </source>
</evidence>
<feature type="compositionally biased region" description="Basic residues" evidence="10">
    <location>
        <begin position="344"/>
        <end position="360"/>
    </location>
</feature>
<dbReference type="Pfam" id="PF00385">
    <property type="entry name" value="Chromo"/>
    <property type="match status" value="1"/>
</dbReference>
<dbReference type="Pfam" id="PF00176">
    <property type="entry name" value="SNF2-rel_dom"/>
    <property type="match status" value="1"/>
</dbReference>
<evidence type="ECO:0000256" key="7">
    <source>
        <dbReference type="ARBA" id="ARBA00022840"/>
    </source>
</evidence>
<evidence type="ECO:0000256" key="6">
    <source>
        <dbReference type="ARBA" id="ARBA00022833"/>
    </source>
</evidence>
<feature type="region of interest" description="Disordered" evidence="10">
    <location>
        <begin position="269"/>
        <end position="432"/>
    </location>
</feature>
<dbReference type="InterPro" id="IPR036910">
    <property type="entry name" value="HMG_box_dom_sf"/>
</dbReference>
<keyword evidence="15" id="KW-1185">Reference proteome</keyword>
<dbReference type="Pfam" id="PF08073">
    <property type="entry name" value="CHDNT"/>
    <property type="match status" value="1"/>
</dbReference>
<dbReference type="InterPro" id="IPR019786">
    <property type="entry name" value="Zinc_finger_PHD-type_CS"/>
</dbReference>
<reference evidence="14 15" key="1">
    <citation type="submission" date="2024-05" db="EMBL/GenBank/DDBJ databases">
        <authorList>
            <person name="Wallberg A."/>
        </authorList>
    </citation>
    <scope>NUCLEOTIDE SEQUENCE [LARGE SCALE GENOMIC DNA]</scope>
</reference>
<dbReference type="SUPFAM" id="SSF57903">
    <property type="entry name" value="FYVE/PHD zinc finger"/>
    <property type="match status" value="3"/>
</dbReference>
<dbReference type="PROSITE" id="PS01359">
    <property type="entry name" value="ZF_PHD_1"/>
    <property type="match status" value="2"/>
</dbReference>
<dbReference type="GO" id="GO:0005634">
    <property type="term" value="C:nucleus"/>
    <property type="evidence" value="ECO:0007669"/>
    <property type="project" value="UniProtKB-SubCell"/>
</dbReference>
<dbReference type="InterPro" id="IPR038718">
    <property type="entry name" value="SNF2-like_sf"/>
</dbReference>
<feature type="compositionally biased region" description="Acidic residues" evidence="10">
    <location>
        <begin position="330"/>
        <end position="339"/>
    </location>
</feature>
<dbReference type="AlphaFoldDB" id="A0AAV2QHP1"/>
<feature type="domain" description="Chromo" evidence="11">
    <location>
        <begin position="569"/>
        <end position="634"/>
    </location>
</feature>
<keyword evidence="3" id="KW-0547">Nucleotide-binding</keyword>
<dbReference type="InterPro" id="IPR001965">
    <property type="entry name" value="Znf_PHD"/>
</dbReference>
<keyword evidence="6" id="KW-0862">Zinc</keyword>
<feature type="compositionally biased region" description="Basic residues" evidence="10">
    <location>
        <begin position="316"/>
        <end position="326"/>
    </location>
</feature>
<dbReference type="Pfam" id="PF00628">
    <property type="entry name" value="PHD"/>
    <property type="match status" value="2"/>
</dbReference>
<evidence type="ECO:0000256" key="2">
    <source>
        <dbReference type="ARBA" id="ARBA00022723"/>
    </source>
</evidence>
<evidence type="ECO:0000259" key="13">
    <source>
        <dbReference type="PROSITE" id="PS51192"/>
    </source>
</evidence>
<keyword evidence="5" id="KW-0378">Hydrolase</keyword>
<keyword evidence="2" id="KW-0479">Metal-binding</keyword>
<dbReference type="EMBL" id="CAXKWB010006008">
    <property type="protein sequence ID" value="CAL4080961.1"/>
    <property type="molecule type" value="Genomic_DNA"/>
</dbReference>
<name>A0AAV2QHP1_MEGNR</name>
<organism evidence="14 15">
    <name type="scientific">Meganyctiphanes norvegica</name>
    <name type="common">Northern krill</name>
    <name type="synonym">Thysanopoda norvegica</name>
    <dbReference type="NCBI Taxonomy" id="48144"/>
    <lineage>
        <taxon>Eukaryota</taxon>
        <taxon>Metazoa</taxon>
        <taxon>Ecdysozoa</taxon>
        <taxon>Arthropoda</taxon>
        <taxon>Crustacea</taxon>
        <taxon>Multicrustacea</taxon>
        <taxon>Malacostraca</taxon>
        <taxon>Eumalacostraca</taxon>
        <taxon>Eucarida</taxon>
        <taxon>Euphausiacea</taxon>
        <taxon>Euphausiidae</taxon>
        <taxon>Meganyctiphanes</taxon>
    </lineage>
</organism>
<feature type="domain" description="PHD-type" evidence="12">
    <location>
        <begin position="500"/>
        <end position="547"/>
    </location>
</feature>
<dbReference type="PROSITE" id="PS51192">
    <property type="entry name" value="HELICASE_ATP_BIND_1"/>
    <property type="match status" value="1"/>
</dbReference>
<dbReference type="PROSITE" id="PS00690">
    <property type="entry name" value="DEAH_ATP_HELICASE"/>
    <property type="match status" value="1"/>
</dbReference>
<dbReference type="CDD" id="cd00084">
    <property type="entry name" value="HMG-box_SF"/>
    <property type="match status" value="1"/>
</dbReference>
<evidence type="ECO:0000256" key="8">
    <source>
        <dbReference type="ARBA" id="ARBA00023242"/>
    </source>
</evidence>
<feature type="region of interest" description="Disordered" evidence="10">
    <location>
        <begin position="83"/>
        <end position="206"/>
    </location>
</feature>
<dbReference type="GO" id="GO:0016887">
    <property type="term" value="F:ATP hydrolysis activity"/>
    <property type="evidence" value="ECO:0007669"/>
    <property type="project" value="TreeGrafter"/>
</dbReference>
<feature type="compositionally biased region" description="Acidic residues" evidence="10">
    <location>
        <begin position="156"/>
        <end position="166"/>
    </location>
</feature>
<keyword evidence="8" id="KW-0539">Nucleus</keyword>
<dbReference type="PANTHER" id="PTHR45623">
    <property type="entry name" value="CHROMODOMAIN-HELICASE-DNA-BINDING PROTEIN 3-RELATED-RELATED"/>
    <property type="match status" value="1"/>
</dbReference>
<dbReference type="InterPro" id="IPR014001">
    <property type="entry name" value="Helicase_ATP-bd"/>
</dbReference>
<dbReference type="InterPro" id="IPR013083">
    <property type="entry name" value="Znf_RING/FYVE/PHD"/>
</dbReference>
<dbReference type="SUPFAM" id="SSF47095">
    <property type="entry name" value="HMG-box"/>
    <property type="match status" value="1"/>
</dbReference>
<feature type="compositionally biased region" description="Acidic residues" evidence="10">
    <location>
        <begin position="378"/>
        <end position="389"/>
    </location>
</feature>
<protein>
    <submittedName>
        <fullName evidence="14">Uncharacterized protein</fullName>
    </submittedName>
</protein>
<dbReference type="Gene3D" id="2.40.50.40">
    <property type="match status" value="2"/>
</dbReference>
<dbReference type="PANTHER" id="PTHR45623:SF17">
    <property type="entry name" value="CHROMODOMAIN-HELICASE-DNA-BINDING PROTEIN 3-RELATED"/>
    <property type="match status" value="1"/>
</dbReference>
<dbReference type="InterPro" id="IPR012958">
    <property type="entry name" value="CHD_N"/>
</dbReference>
<evidence type="ECO:0000256" key="1">
    <source>
        <dbReference type="ARBA" id="ARBA00004123"/>
    </source>
</evidence>
<accession>A0AAV2QHP1</accession>